<dbReference type="SMART" id="SM00014">
    <property type="entry name" value="acidPPc"/>
    <property type="match status" value="1"/>
</dbReference>
<dbReference type="PIRSF" id="PIRSF000897">
    <property type="entry name" value="Acid_Ptase_ClsA"/>
    <property type="match status" value="1"/>
</dbReference>
<dbReference type="CDD" id="cd03397">
    <property type="entry name" value="PAP2_acid_phosphatase"/>
    <property type="match status" value="1"/>
</dbReference>
<organism evidence="3 4">
    <name type="scientific">Tahibacter aquaticus</name>
    <dbReference type="NCBI Taxonomy" id="520092"/>
    <lineage>
        <taxon>Bacteria</taxon>
        <taxon>Pseudomonadati</taxon>
        <taxon>Pseudomonadota</taxon>
        <taxon>Gammaproteobacteria</taxon>
        <taxon>Lysobacterales</taxon>
        <taxon>Rhodanobacteraceae</taxon>
        <taxon>Tahibacter</taxon>
    </lineage>
</organism>
<dbReference type="AlphaFoldDB" id="A0A4V3DLB7"/>
<sequence>MAHCAPAIAQDRAVTATLLHRRWQSLVILLLLATSALALEAPAPYALAQRIDLVTLLPPPPAAGSAADKEDLAQLLALQHSRSEAELELAKADAQASVFRFADALGDGFTAASLPHTAQLFERLTRSIGAVVNPVKDHWNRPRPFVASSAIQPQMRPDGATYPSGHGALARLYAIVLADLLPAQRRPIFERADRFARGRLVIGVHYPSDIEAGSIAASVIAAELRQQDDFRRDFAAAREELAAWQSKTVGKD</sequence>
<dbReference type="Proteomes" id="UP000295293">
    <property type="component" value="Unassembled WGS sequence"/>
</dbReference>
<accession>A0A4V3DLB7</accession>
<dbReference type="EC" id="3.1.3.2" evidence="1"/>
<evidence type="ECO:0000313" key="3">
    <source>
        <dbReference type="EMBL" id="TDR38749.1"/>
    </source>
</evidence>
<keyword evidence="1" id="KW-0378">Hydrolase</keyword>
<dbReference type="GO" id="GO:0030288">
    <property type="term" value="C:outer membrane-bounded periplasmic space"/>
    <property type="evidence" value="ECO:0007669"/>
    <property type="project" value="InterPro"/>
</dbReference>
<evidence type="ECO:0000313" key="4">
    <source>
        <dbReference type="Proteomes" id="UP000295293"/>
    </source>
</evidence>
<protein>
    <recommendedName>
        <fullName evidence="1">Acid phosphatase</fullName>
        <ecNumber evidence="1">3.1.3.2</ecNumber>
    </recommendedName>
</protein>
<gene>
    <name evidence="3" type="ORF">DFR29_11977</name>
</gene>
<name>A0A4V3DLB7_9GAMM</name>
<comment type="catalytic activity">
    <reaction evidence="1">
        <text>a phosphate monoester + H2O = an alcohol + phosphate</text>
        <dbReference type="Rhea" id="RHEA:15017"/>
        <dbReference type="ChEBI" id="CHEBI:15377"/>
        <dbReference type="ChEBI" id="CHEBI:30879"/>
        <dbReference type="ChEBI" id="CHEBI:43474"/>
        <dbReference type="ChEBI" id="CHEBI:67140"/>
        <dbReference type="EC" id="3.1.3.2"/>
    </reaction>
</comment>
<dbReference type="InterPro" id="IPR000326">
    <property type="entry name" value="PAP2/HPO"/>
</dbReference>
<dbReference type="InterPro" id="IPR036938">
    <property type="entry name" value="PAP2/HPO_sf"/>
</dbReference>
<dbReference type="Pfam" id="PF01569">
    <property type="entry name" value="PAP2"/>
    <property type="match status" value="1"/>
</dbReference>
<keyword evidence="4" id="KW-1185">Reference proteome</keyword>
<comment type="caution">
    <text evidence="3">The sequence shown here is derived from an EMBL/GenBank/DDBJ whole genome shotgun (WGS) entry which is preliminary data.</text>
</comment>
<proteinExistence type="inferred from homology"/>
<comment type="similarity">
    <text evidence="1">Belongs to the class A bacterial acid phosphatase family.</text>
</comment>
<feature type="domain" description="Phosphatidic acid phosphatase type 2/haloperoxidase" evidence="2">
    <location>
        <begin position="118"/>
        <end position="225"/>
    </location>
</feature>
<evidence type="ECO:0000256" key="1">
    <source>
        <dbReference type="PIRNR" id="PIRNR000897"/>
    </source>
</evidence>
<evidence type="ECO:0000259" key="2">
    <source>
        <dbReference type="SMART" id="SM00014"/>
    </source>
</evidence>
<dbReference type="Gene3D" id="1.20.144.10">
    <property type="entry name" value="Phosphatidic acid phosphatase type 2/haloperoxidase"/>
    <property type="match status" value="1"/>
</dbReference>
<dbReference type="InterPro" id="IPR001011">
    <property type="entry name" value="Acid_Pase_classA_bac"/>
</dbReference>
<dbReference type="EMBL" id="SNZH01000019">
    <property type="protein sequence ID" value="TDR38749.1"/>
    <property type="molecule type" value="Genomic_DNA"/>
</dbReference>
<reference evidence="3 4" key="1">
    <citation type="submission" date="2019-03" db="EMBL/GenBank/DDBJ databases">
        <title>Genomic Encyclopedia of Type Strains, Phase IV (KMG-IV): sequencing the most valuable type-strain genomes for metagenomic binning, comparative biology and taxonomic classification.</title>
        <authorList>
            <person name="Goeker M."/>
        </authorList>
    </citation>
    <scope>NUCLEOTIDE SEQUENCE [LARGE SCALE GENOMIC DNA]</scope>
    <source>
        <strain evidence="3 4">DSM 21667</strain>
    </source>
</reference>
<dbReference type="SUPFAM" id="SSF48317">
    <property type="entry name" value="Acid phosphatase/Vanadium-dependent haloperoxidase"/>
    <property type="match status" value="1"/>
</dbReference>
<dbReference type="GO" id="GO:0003993">
    <property type="term" value="F:acid phosphatase activity"/>
    <property type="evidence" value="ECO:0007669"/>
    <property type="project" value="UniProtKB-EC"/>
</dbReference>